<feature type="compositionally biased region" description="Polar residues" evidence="1">
    <location>
        <begin position="123"/>
        <end position="144"/>
    </location>
</feature>
<keyword evidence="3" id="KW-1185">Reference proteome</keyword>
<protein>
    <submittedName>
        <fullName evidence="2">Uncharacterized protein</fullName>
    </submittedName>
</protein>
<dbReference type="Proteomes" id="UP000233551">
    <property type="component" value="Unassembled WGS sequence"/>
</dbReference>
<gene>
    <name evidence="2" type="ORF">CRG98_034873</name>
</gene>
<comment type="caution">
    <text evidence="2">The sequence shown here is derived from an EMBL/GenBank/DDBJ whole genome shotgun (WGS) entry which is preliminary data.</text>
</comment>
<evidence type="ECO:0000313" key="2">
    <source>
        <dbReference type="EMBL" id="PKI44738.1"/>
    </source>
</evidence>
<name>A0A2I0IL55_PUNGR</name>
<accession>A0A2I0IL55</accession>
<reference evidence="2 3" key="1">
    <citation type="submission" date="2017-11" db="EMBL/GenBank/DDBJ databases">
        <title>De-novo sequencing of pomegranate (Punica granatum L.) genome.</title>
        <authorList>
            <person name="Akparov Z."/>
            <person name="Amiraslanov A."/>
            <person name="Hajiyeva S."/>
            <person name="Abbasov M."/>
            <person name="Kaur K."/>
            <person name="Hamwieh A."/>
            <person name="Solovyev V."/>
            <person name="Salamov A."/>
            <person name="Braich B."/>
            <person name="Kosarev P."/>
            <person name="Mahmoud A."/>
            <person name="Hajiyev E."/>
            <person name="Babayeva S."/>
            <person name="Izzatullayeva V."/>
            <person name="Mammadov A."/>
            <person name="Mammadov A."/>
            <person name="Sharifova S."/>
            <person name="Ojaghi J."/>
            <person name="Eynullazada K."/>
            <person name="Bayramov B."/>
            <person name="Abdulazimova A."/>
            <person name="Shahmuradov I."/>
        </authorList>
    </citation>
    <scope>NUCLEOTIDE SEQUENCE [LARGE SCALE GENOMIC DNA]</scope>
    <source>
        <strain evidence="3">cv. AG2017</strain>
        <tissue evidence="2">Leaf</tissue>
    </source>
</reference>
<evidence type="ECO:0000256" key="1">
    <source>
        <dbReference type="SAM" id="MobiDB-lite"/>
    </source>
</evidence>
<dbReference type="EMBL" id="PGOL01002836">
    <property type="protein sequence ID" value="PKI44738.1"/>
    <property type="molecule type" value="Genomic_DNA"/>
</dbReference>
<evidence type="ECO:0000313" key="3">
    <source>
        <dbReference type="Proteomes" id="UP000233551"/>
    </source>
</evidence>
<sequence length="238" mass="26379">VRAPSHILPKYPTRGSKLSQRATTEVVAEAKRAASHDLWLHPLTEHVTKEGQAVSTPFWPTGFPHEYSRLKPGTLFIARHSGHTEKIPVKVPRSSRANGPRPRTTSQQSPAGQKGRRNECKNAQRSIGDQGTLNSTPNVRTGQNRLPRRRIARTPVHATHGDIRFIQIFIFQAFQIFKLSDIGAFAGLGTLGSARAHRDLPLRSPTNPTLHRAVTGASVPTRFSPICHSRCFTDAYRP</sequence>
<organism evidence="2 3">
    <name type="scientific">Punica granatum</name>
    <name type="common">Pomegranate</name>
    <dbReference type="NCBI Taxonomy" id="22663"/>
    <lineage>
        <taxon>Eukaryota</taxon>
        <taxon>Viridiplantae</taxon>
        <taxon>Streptophyta</taxon>
        <taxon>Embryophyta</taxon>
        <taxon>Tracheophyta</taxon>
        <taxon>Spermatophyta</taxon>
        <taxon>Magnoliopsida</taxon>
        <taxon>eudicotyledons</taxon>
        <taxon>Gunneridae</taxon>
        <taxon>Pentapetalae</taxon>
        <taxon>rosids</taxon>
        <taxon>malvids</taxon>
        <taxon>Myrtales</taxon>
        <taxon>Lythraceae</taxon>
        <taxon>Punica</taxon>
    </lineage>
</organism>
<feature type="region of interest" description="Disordered" evidence="1">
    <location>
        <begin position="82"/>
        <end position="151"/>
    </location>
</feature>
<feature type="non-terminal residue" evidence="2">
    <location>
        <position position="1"/>
    </location>
</feature>
<dbReference type="AlphaFoldDB" id="A0A2I0IL55"/>
<proteinExistence type="predicted"/>